<name>A6NRU0_9FIRM</name>
<dbReference type="AlphaFoldDB" id="A6NRU0"/>
<reference evidence="1 2" key="2">
    <citation type="submission" date="2007-06" db="EMBL/GenBank/DDBJ databases">
        <title>Draft genome sequence of Pseudoflavonifractor capillosus ATCC 29799.</title>
        <authorList>
            <person name="Sudarsanam P."/>
            <person name="Ley R."/>
            <person name="Guruge J."/>
            <person name="Turnbaugh P.J."/>
            <person name="Mahowald M."/>
            <person name="Liep D."/>
            <person name="Gordon J."/>
        </authorList>
    </citation>
    <scope>NUCLEOTIDE SEQUENCE [LARGE SCALE GENOMIC DNA]</scope>
    <source>
        <strain evidence="1 2">ATCC 29799</strain>
    </source>
</reference>
<accession>A6NRU0</accession>
<organism evidence="1 2">
    <name type="scientific">Pseudoflavonifractor capillosus ATCC 29799</name>
    <dbReference type="NCBI Taxonomy" id="411467"/>
    <lineage>
        <taxon>Bacteria</taxon>
        <taxon>Bacillati</taxon>
        <taxon>Bacillota</taxon>
        <taxon>Clostridia</taxon>
        <taxon>Eubacteriales</taxon>
        <taxon>Oscillospiraceae</taxon>
        <taxon>Pseudoflavonifractor</taxon>
    </lineage>
</organism>
<reference evidence="1 2" key="1">
    <citation type="submission" date="2007-04" db="EMBL/GenBank/DDBJ databases">
        <authorList>
            <person name="Fulton L."/>
            <person name="Clifton S."/>
            <person name="Fulton B."/>
            <person name="Xu J."/>
            <person name="Minx P."/>
            <person name="Pepin K.H."/>
            <person name="Johnson M."/>
            <person name="Thiruvilangam P."/>
            <person name="Bhonagiri V."/>
            <person name="Nash W.E."/>
            <person name="Mardis E.R."/>
            <person name="Wilson R.K."/>
        </authorList>
    </citation>
    <scope>NUCLEOTIDE SEQUENCE [LARGE SCALE GENOMIC DNA]</scope>
    <source>
        <strain evidence="1 2">ATCC 29799</strain>
    </source>
</reference>
<keyword evidence="2" id="KW-1185">Reference proteome</keyword>
<evidence type="ECO:0000313" key="2">
    <source>
        <dbReference type="Proteomes" id="UP000003639"/>
    </source>
</evidence>
<dbReference type="STRING" id="411467.BACCAP_00919"/>
<proteinExistence type="predicted"/>
<evidence type="ECO:0000313" key="1">
    <source>
        <dbReference type="EMBL" id="EDN01351.1"/>
    </source>
</evidence>
<comment type="caution">
    <text evidence="1">The sequence shown here is derived from an EMBL/GenBank/DDBJ whole genome shotgun (WGS) entry which is preliminary data.</text>
</comment>
<dbReference type="Proteomes" id="UP000003639">
    <property type="component" value="Unassembled WGS sequence"/>
</dbReference>
<gene>
    <name evidence="1" type="ORF">BACCAP_00919</name>
</gene>
<protein>
    <submittedName>
        <fullName evidence="1">Uncharacterized protein</fullName>
    </submittedName>
</protein>
<dbReference type="EMBL" id="AAXG02000006">
    <property type="protein sequence ID" value="EDN01351.1"/>
    <property type="molecule type" value="Genomic_DNA"/>
</dbReference>
<sequence length="64" mass="7582">MRISGFKQTSSFLIYFYLREFYQIPKKGETPTFRKTQTFANFKVAQRENTAFCAMLKTNARQAE</sequence>